<keyword evidence="3" id="KW-0175">Coiled coil</keyword>
<feature type="signal peptide" evidence="4">
    <location>
        <begin position="1"/>
        <end position="31"/>
    </location>
</feature>
<evidence type="ECO:0000256" key="2">
    <source>
        <dbReference type="ARBA" id="ARBA00022729"/>
    </source>
</evidence>
<dbReference type="InterPro" id="IPR005632">
    <property type="entry name" value="Chaperone_Skp"/>
</dbReference>
<feature type="coiled-coil region" evidence="3">
    <location>
        <begin position="96"/>
        <end position="123"/>
    </location>
</feature>
<dbReference type="SMART" id="SM00935">
    <property type="entry name" value="OmpH"/>
    <property type="match status" value="1"/>
</dbReference>
<evidence type="ECO:0000256" key="4">
    <source>
        <dbReference type="SAM" id="SignalP"/>
    </source>
</evidence>
<dbReference type="GO" id="GO:0050821">
    <property type="term" value="P:protein stabilization"/>
    <property type="evidence" value="ECO:0007669"/>
    <property type="project" value="TreeGrafter"/>
</dbReference>
<comment type="caution">
    <text evidence="5">The sequence shown here is derived from an EMBL/GenBank/DDBJ whole genome shotgun (WGS) entry which is preliminary data.</text>
</comment>
<keyword evidence="6" id="KW-1185">Reference proteome</keyword>
<name>A0A2U2BTD1_9PROT</name>
<evidence type="ECO:0000256" key="3">
    <source>
        <dbReference type="SAM" id="Coils"/>
    </source>
</evidence>
<proteinExistence type="inferred from homology"/>
<dbReference type="OrthoDB" id="7205456at2"/>
<comment type="similarity">
    <text evidence="1">Belongs to the Skp family.</text>
</comment>
<accession>A0A2U2BTD1</accession>
<gene>
    <name evidence="5" type="ORF">DDZ18_05980</name>
</gene>
<dbReference type="GO" id="GO:0005829">
    <property type="term" value="C:cytosol"/>
    <property type="evidence" value="ECO:0007669"/>
    <property type="project" value="TreeGrafter"/>
</dbReference>
<organism evidence="5 6">
    <name type="scientific">Marinicauda salina</name>
    <dbReference type="NCBI Taxonomy" id="2135793"/>
    <lineage>
        <taxon>Bacteria</taxon>
        <taxon>Pseudomonadati</taxon>
        <taxon>Pseudomonadota</taxon>
        <taxon>Alphaproteobacteria</taxon>
        <taxon>Maricaulales</taxon>
        <taxon>Maricaulaceae</taxon>
        <taxon>Marinicauda</taxon>
    </lineage>
</organism>
<dbReference type="AlphaFoldDB" id="A0A2U2BTD1"/>
<dbReference type="Pfam" id="PF03938">
    <property type="entry name" value="OmpH"/>
    <property type="match status" value="1"/>
</dbReference>
<dbReference type="RefSeq" id="WP_109252471.1">
    <property type="nucleotide sequence ID" value="NZ_QEXV01000003.1"/>
</dbReference>
<dbReference type="PANTHER" id="PTHR35089">
    <property type="entry name" value="CHAPERONE PROTEIN SKP"/>
    <property type="match status" value="1"/>
</dbReference>
<reference evidence="6" key="1">
    <citation type="submission" date="2018-05" db="EMBL/GenBank/DDBJ databases">
        <authorList>
            <person name="Liu B.-T."/>
        </authorList>
    </citation>
    <scope>NUCLEOTIDE SEQUENCE [LARGE SCALE GENOMIC DNA]</scope>
    <source>
        <strain evidence="6">WD6-1</strain>
    </source>
</reference>
<dbReference type="Gene3D" id="3.30.910.20">
    <property type="entry name" value="Skp domain"/>
    <property type="match status" value="1"/>
</dbReference>
<sequence>MQRTLNRSLTASLGLIAALAAWVALSAAAQAQQVLIMSEERILRESAVGQHIASELERIGGEIQAELEAAGQPIAQENEALNAETSALSQEAIQGRPDLMQRIQQLQQDAAAFEQTRRRRQQELVATERAAMQPVLQALQGILQQIVEERGANVLLDRSQIVYANDAVDVTDTAIERLNAQMQTTPVNRVRLPEQGQGQQQQ</sequence>
<dbReference type="EMBL" id="QEXV01000003">
    <property type="protein sequence ID" value="PWE17240.1"/>
    <property type="molecule type" value="Genomic_DNA"/>
</dbReference>
<dbReference type="SUPFAM" id="SSF111384">
    <property type="entry name" value="OmpH-like"/>
    <property type="match status" value="1"/>
</dbReference>
<feature type="chain" id="PRO_5015614082" evidence="4">
    <location>
        <begin position="32"/>
        <end position="202"/>
    </location>
</feature>
<keyword evidence="2 4" id="KW-0732">Signal</keyword>
<dbReference type="InterPro" id="IPR024930">
    <property type="entry name" value="Skp_dom_sf"/>
</dbReference>
<protein>
    <submittedName>
        <fullName evidence="5">Outer membrane chaperone Skp</fullName>
    </submittedName>
</protein>
<dbReference type="PANTHER" id="PTHR35089:SF1">
    <property type="entry name" value="CHAPERONE PROTEIN SKP"/>
    <property type="match status" value="1"/>
</dbReference>
<evidence type="ECO:0000313" key="6">
    <source>
        <dbReference type="Proteomes" id="UP000245168"/>
    </source>
</evidence>
<evidence type="ECO:0000256" key="1">
    <source>
        <dbReference type="ARBA" id="ARBA00009091"/>
    </source>
</evidence>
<evidence type="ECO:0000313" key="5">
    <source>
        <dbReference type="EMBL" id="PWE17240.1"/>
    </source>
</evidence>
<dbReference type="GO" id="GO:0051082">
    <property type="term" value="F:unfolded protein binding"/>
    <property type="evidence" value="ECO:0007669"/>
    <property type="project" value="InterPro"/>
</dbReference>
<dbReference type="Proteomes" id="UP000245168">
    <property type="component" value="Unassembled WGS sequence"/>
</dbReference>